<dbReference type="Proteomes" id="UP001176521">
    <property type="component" value="Unassembled WGS sequence"/>
</dbReference>
<evidence type="ECO:0008006" key="4">
    <source>
        <dbReference type="Google" id="ProtNLM"/>
    </source>
</evidence>
<keyword evidence="1" id="KW-0732">Signal</keyword>
<feature type="signal peptide" evidence="1">
    <location>
        <begin position="1"/>
        <end position="22"/>
    </location>
</feature>
<sequence>MQLVITSSLLGMLCLFATTALAGNEINNQCVALRDSCAAADRHDGYTSCMCTRLWTTSGKNCVDGCYTSLYAPGLDPHTIRANCINNCNHRKSCPAMPPSCHA</sequence>
<comment type="caution">
    <text evidence="2">The sequence shown here is derived from an EMBL/GenBank/DDBJ whole genome shotgun (WGS) entry which is preliminary data.</text>
</comment>
<evidence type="ECO:0000313" key="3">
    <source>
        <dbReference type="Proteomes" id="UP001176521"/>
    </source>
</evidence>
<reference evidence="2" key="1">
    <citation type="journal article" date="2023" name="PhytoFront">
        <title>Draft Genome Resources of Seven Strains of Tilletia horrida, Causal Agent of Kernel Smut of Rice.</title>
        <authorList>
            <person name="Khanal S."/>
            <person name="Antony Babu S."/>
            <person name="Zhou X.G."/>
        </authorList>
    </citation>
    <scope>NUCLEOTIDE SEQUENCE</scope>
    <source>
        <strain evidence="2">TX3</strain>
    </source>
</reference>
<name>A0AAN6JN26_9BASI</name>
<gene>
    <name evidence="2" type="ORF">OC842_006777</name>
</gene>
<proteinExistence type="predicted"/>
<accession>A0AAN6JN26</accession>
<evidence type="ECO:0000313" key="2">
    <source>
        <dbReference type="EMBL" id="KAK0521445.1"/>
    </source>
</evidence>
<feature type="chain" id="PRO_5042843973" description="Extracellular membrane protein CFEM domain-containing protein" evidence="1">
    <location>
        <begin position="23"/>
        <end position="103"/>
    </location>
</feature>
<organism evidence="2 3">
    <name type="scientific">Tilletia horrida</name>
    <dbReference type="NCBI Taxonomy" id="155126"/>
    <lineage>
        <taxon>Eukaryota</taxon>
        <taxon>Fungi</taxon>
        <taxon>Dikarya</taxon>
        <taxon>Basidiomycota</taxon>
        <taxon>Ustilaginomycotina</taxon>
        <taxon>Exobasidiomycetes</taxon>
        <taxon>Tilletiales</taxon>
        <taxon>Tilletiaceae</taxon>
        <taxon>Tilletia</taxon>
    </lineage>
</organism>
<protein>
    <recommendedName>
        <fullName evidence="4">Extracellular membrane protein CFEM domain-containing protein</fullName>
    </recommendedName>
</protein>
<dbReference type="AlphaFoldDB" id="A0AAN6JN26"/>
<dbReference type="EMBL" id="JAPDMQ010000671">
    <property type="protein sequence ID" value="KAK0521445.1"/>
    <property type="molecule type" value="Genomic_DNA"/>
</dbReference>
<keyword evidence="3" id="KW-1185">Reference proteome</keyword>
<evidence type="ECO:0000256" key="1">
    <source>
        <dbReference type="SAM" id="SignalP"/>
    </source>
</evidence>